<gene>
    <name evidence="1" type="ORF">C7431_101206</name>
</gene>
<sequence length="32" mass="3647">MRISISLAPMLSIEVPVSEGYESHQTFYHRAP</sequence>
<evidence type="ECO:0000313" key="1">
    <source>
        <dbReference type="EMBL" id="PWL00400.1"/>
    </source>
</evidence>
<evidence type="ECO:0000313" key="2">
    <source>
        <dbReference type="Proteomes" id="UP000245981"/>
    </source>
</evidence>
<protein>
    <submittedName>
        <fullName evidence="1">Uncharacterized protein</fullName>
    </submittedName>
</protein>
<proteinExistence type="predicted"/>
<organism evidence="1 2">
    <name type="scientific">Pantoea allii</name>
    <dbReference type="NCBI Taxonomy" id="574096"/>
    <lineage>
        <taxon>Bacteria</taxon>
        <taxon>Pseudomonadati</taxon>
        <taxon>Pseudomonadota</taxon>
        <taxon>Gammaproteobacteria</taxon>
        <taxon>Enterobacterales</taxon>
        <taxon>Erwiniaceae</taxon>
        <taxon>Pantoea</taxon>
    </lineage>
</organism>
<dbReference type="EMBL" id="QGHF01000001">
    <property type="protein sequence ID" value="PWL00400.1"/>
    <property type="molecule type" value="Genomic_DNA"/>
</dbReference>
<comment type="caution">
    <text evidence="1">The sequence shown here is derived from an EMBL/GenBank/DDBJ whole genome shotgun (WGS) entry which is preliminary data.</text>
</comment>
<reference evidence="1 2" key="1">
    <citation type="submission" date="2018-05" db="EMBL/GenBank/DDBJ databases">
        <title>Genomic Encyclopedia of Type Strains, Phase IV (KMG-V): Genome sequencing to study the core and pangenomes of soil and plant-associated prokaryotes.</title>
        <authorList>
            <person name="Whitman W."/>
        </authorList>
    </citation>
    <scope>NUCLEOTIDE SEQUENCE [LARGE SCALE GENOMIC DNA]</scope>
    <source>
        <strain evidence="1 2">PNA 200-10</strain>
    </source>
</reference>
<dbReference type="Proteomes" id="UP000245981">
    <property type="component" value="Unassembled WGS sequence"/>
</dbReference>
<dbReference type="AlphaFoldDB" id="A0A2V2BM85"/>
<accession>A0A2V2BM85</accession>
<name>A0A2V2BM85_9GAMM</name>